<evidence type="ECO:0000259" key="2">
    <source>
        <dbReference type="Pfam" id="PF03399"/>
    </source>
</evidence>
<dbReference type="Gene3D" id="1.25.40.990">
    <property type="match status" value="1"/>
</dbReference>
<dbReference type="InterPro" id="IPR005062">
    <property type="entry name" value="SAC3/GANP/THP3_conserved"/>
</dbReference>
<protein>
    <submittedName>
        <fullName evidence="3">Putative nuclear protein export factor</fullName>
    </submittedName>
</protein>
<dbReference type="InterPro" id="IPR045107">
    <property type="entry name" value="SAC3/GANP/THP3"/>
</dbReference>
<feature type="domain" description="SAC3/GANP/THP3 conserved" evidence="2">
    <location>
        <begin position="8"/>
        <end position="295"/>
    </location>
</feature>
<name>V5I2Y5_IXORI</name>
<dbReference type="GO" id="GO:0051225">
    <property type="term" value="P:spindle assembly"/>
    <property type="evidence" value="ECO:0007669"/>
    <property type="project" value="TreeGrafter"/>
</dbReference>
<organism evidence="3">
    <name type="scientific">Ixodes ricinus</name>
    <name type="common">Common tick</name>
    <name type="synonym">Acarus ricinus</name>
    <dbReference type="NCBI Taxonomy" id="34613"/>
    <lineage>
        <taxon>Eukaryota</taxon>
        <taxon>Metazoa</taxon>
        <taxon>Ecdysozoa</taxon>
        <taxon>Arthropoda</taxon>
        <taxon>Chelicerata</taxon>
        <taxon>Arachnida</taxon>
        <taxon>Acari</taxon>
        <taxon>Parasitiformes</taxon>
        <taxon>Ixodida</taxon>
        <taxon>Ixodoidea</taxon>
        <taxon>Ixodidae</taxon>
        <taxon>Ixodinae</taxon>
        <taxon>Ixodes</taxon>
    </lineage>
</organism>
<feature type="non-terminal residue" evidence="3">
    <location>
        <position position="1"/>
    </location>
</feature>
<evidence type="ECO:0000256" key="1">
    <source>
        <dbReference type="SAM" id="MobiDB-lite"/>
    </source>
</evidence>
<dbReference type="PANTHER" id="PTHR12436:SF38">
    <property type="entry name" value="SAC3 DOMAIN-CONTAINING PROTEIN 1"/>
    <property type="match status" value="1"/>
</dbReference>
<dbReference type="GO" id="GO:0051298">
    <property type="term" value="P:centrosome duplication"/>
    <property type="evidence" value="ECO:0007669"/>
    <property type="project" value="TreeGrafter"/>
</dbReference>
<evidence type="ECO:0000313" key="3">
    <source>
        <dbReference type="EMBL" id="JAB82113.1"/>
    </source>
</evidence>
<feature type="compositionally biased region" description="Basic and acidic residues" evidence="1">
    <location>
        <begin position="34"/>
        <end position="46"/>
    </location>
</feature>
<dbReference type="GO" id="GO:0005634">
    <property type="term" value="C:nucleus"/>
    <property type="evidence" value="ECO:0007669"/>
    <property type="project" value="TreeGrafter"/>
</dbReference>
<accession>V5I2Y5</accession>
<proteinExistence type="evidence at transcript level"/>
<dbReference type="AlphaFoldDB" id="V5I2Y5"/>
<dbReference type="GO" id="GO:0005813">
    <property type="term" value="C:centrosome"/>
    <property type="evidence" value="ECO:0007669"/>
    <property type="project" value="TreeGrafter"/>
</dbReference>
<dbReference type="PANTHER" id="PTHR12436">
    <property type="entry name" value="80 KDA MCM3-ASSOCIATED PROTEIN"/>
    <property type="match status" value="1"/>
</dbReference>
<dbReference type="EMBL" id="GANP01002355">
    <property type="protein sequence ID" value="JAB82113.1"/>
    <property type="molecule type" value="mRNA"/>
</dbReference>
<dbReference type="GO" id="GO:0005819">
    <property type="term" value="C:spindle"/>
    <property type="evidence" value="ECO:0007669"/>
    <property type="project" value="TreeGrafter"/>
</dbReference>
<reference evidence="3" key="1">
    <citation type="journal article" date="2015" name="Sci. Rep.">
        <title>Tissue- and time-dependent transcription in Ixodes ricinus salivary glands and midguts when blood feeding on the vertebrate host.</title>
        <authorList>
            <person name="Kotsyfakis M."/>
            <person name="Schwarz A."/>
            <person name="Erhart J."/>
            <person name="Ribeiro J.M."/>
        </authorList>
    </citation>
    <scope>NUCLEOTIDE SEQUENCE</scope>
    <source>
        <tissue evidence="3">Salivary gland and midgut</tissue>
    </source>
</reference>
<sequence>VIGRCGDMCPRREREWREKERLLDPFEIVPGTEKQARPKADRDRAVKQFARSAAGQKQASPDELRPPDVLLRTTSYLLRTIVPSKEASWSSIYHFVWDRLWSVRQDMTVQDIRGTTCITVLEQAVRFYVYASLRSCQEGPNSGFDAHINGQHLQECLKRLLVLYCEIDWKTHSHQPEMEAIYLLHNLGSTEALAHAVGLPRCLREQVLVRAAMETSMAHWSGNFVRVLRNYRAFPFLLACALHPHLGQIRRHALQVLTSAYSSRNCRIPMSTLSQWLHCTDKEARDICLSYNVPLENSEVKFLKGTGDFSARQVPSVLDPYLKQALSRIDVAAVLTQDARTAS</sequence>
<feature type="region of interest" description="Disordered" evidence="1">
    <location>
        <begin position="29"/>
        <end position="66"/>
    </location>
</feature>
<dbReference type="Pfam" id="PF03399">
    <property type="entry name" value="SAC3_GANP"/>
    <property type="match status" value="1"/>
</dbReference>